<dbReference type="EMBL" id="NOZQ01000104">
    <property type="protein sequence ID" value="OYD15718.1"/>
    <property type="molecule type" value="Genomic_DNA"/>
</dbReference>
<comment type="caution">
    <text evidence="2">The sequence shown here is derived from an EMBL/GenBank/DDBJ whole genome shotgun (WGS) entry which is preliminary data.</text>
</comment>
<reference evidence="2 3" key="1">
    <citation type="submission" date="2017-07" db="EMBL/GenBank/DDBJ databases">
        <title>Recovery of genomes from metagenomes via a dereplication, aggregation, and scoring strategy.</title>
        <authorList>
            <person name="Sieber C.M."/>
            <person name="Probst A.J."/>
            <person name="Sharrar A."/>
            <person name="Thomas B.C."/>
            <person name="Hess M."/>
            <person name="Tringe S.G."/>
            <person name="Banfield J.F."/>
        </authorList>
    </citation>
    <scope>NUCLEOTIDE SEQUENCE [LARGE SCALE GENOMIC DNA]</scope>
    <source>
        <strain evidence="2">JGI_Cruoil_03_44_89</strain>
    </source>
</reference>
<accession>A0A235BTS3</accession>
<dbReference type="NCBIfam" id="TIGR00526">
    <property type="entry name" value="folB_dom"/>
    <property type="match status" value="1"/>
</dbReference>
<dbReference type="GO" id="GO:0004150">
    <property type="term" value="F:dihydroneopterin aldolase activity"/>
    <property type="evidence" value="ECO:0007669"/>
    <property type="project" value="InterPro"/>
</dbReference>
<evidence type="ECO:0000313" key="3">
    <source>
        <dbReference type="Proteomes" id="UP000215215"/>
    </source>
</evidence>
<dbReference type="AlphaFoldDB" id="A0A235BTS3"/>
<dbReference type="GO" id="GO:0006760">
    <property type="term" value="P:folic acid-containing compound metabolic process"/>
    <property type="evidence" value="ECO:0007669"/>
    <property type="project" value="InterPro"/>
</dbReference>
<dbReference type="SMART" id="SM00905">
    <property type="entry name" value="FolB"/>
    <property type="match status" value="1"/>
</dbReference>
<evidence type="ECO:0000259" key="1">
    <source>
        <dbReference type="SMART" id="SM00905"/>
    </source>
</evidence>
<protein>
    <recommendedName>
        <fullName evidence="1">Dihydroneopterin aldolase/epimerase domain-containing protein</fullName>
    </recommendedName>
</protein>
<dbReference type="InterPro" id="IPR006157">
    <property type="entry name" value="FolB_dom"/>
</dbReference>
<dbReference type="SUPFAM" id="SSF55620">
    <property type="entry name" value="Tetrahydrobiopterin biosynthesis enzymes-like"/>
    <property type="match status" value="1"/>
</dbReference>
<dbReference type="InterPro" id="IPR043133">
    <property type="entry name" value="GTP-CH-I_C/QueF"/>
</dbReference>
<evidence type="ECO:0000313" key="2">
    <source>
        <dbReference type="EMBL" id="OYD15718.1"/>
    </source>
</evidence>
<dbReference type="Proteomes" id="UP000215215">
    <property type="component" value="Unassembled WGS sequence"/>
</dbReference>
<dbReference type="Pfam" id="PF02152">
    <property type="entry name" value="FolB"/>
    <property type="match status" value="1"/>
</dbReference>
<dbReference type="Gene3D" id="3.30.1130.10">
    <property type="match status" value="1"/>
</dbReference>
<organism evidence="2 3">
    <name type="scientific">candidate division WOR-3 bacterium JGI_Cruoil_03_44_89</name>
    <dbReference type="NCBI Taxonomy" id="1973748"/>
    <lineage>
        <taxon>Bacteria</taxon>
        <taxon>Bacteria division WOR-3</taxon>
    </lineage>
</organism>
<sequence>MLTISGIKLYTNIGISEEERKEKREIDADVSIDADNFVDLKEVYSLIKDTVEGSAYTLIEDVAKRLLSVLVDVYKPNTLTVKVRKPNPPIGGRVDYIECELVYRGDTKTPNL</sequence>
<feature type="domain" description="Dihydroneopterin aldolase/epimerase" evidence="1">
    <location>
        <begin position="2"/>
        <end position="103"/>
    </location>
</feature>
<gene>
    <name evidence="2" type="ORF">CH333_05095</name>
</gene>
<proteinExistence type="predicted"/>
<name>A0A235BTS3_UNCW3</name>